<sequence length="207" mass="23285">MSPRPYRLGQRQAAIEQTRGRIIEATRELLMENDGFSRFSIDLVARRADVARMTVYHQFGSRVGLLEALCDTLAANGKMESLGGAFQLADPFEALKRYIAVFGHFYDTDRLVTRRLRAVATLDSEFGQIISERDSWRQKGLTVLIQRVHEQRPFPSAEAVAETIAVMLTLTSFESFDTLAGPERSLEEVAPLIQRLALATLDMAYKS</sequence>
<evidence type="ECO:0000256" key="4">
    <source>
        <dbReference type="PROSITE-ProRule" id="PRU00335"/>
    </source>
</evidence>
<protein>
    <recommendedName>
        <fullName evidence="5">HTH tetR-type domain-containing protein</fullName>
    </recommendedName>
</protein>
<gene>
    <name evidence="6" type="ORF">KSX_62470</name>
</gene>
<organism evidence="6 7">
    <name type="scientific">Ktedonospora formicarum</name>
    <dbReference type="NCBI Taxonomy" id="2778364"/>
    <lineage>
        <taxon>Bacteria</taxon>
        <taxon>Bacillati</taxon>
        <taxon>Chloroflexota</taxon>
        <taxon>Ktedonobacteria</taxon>
        <taxon>Ktedonobacterales</taxon>
        <taxon>Ktedonobacteraceae</taxon>
        <taxon>Ktedonospora</taxon>
    </lineage>
</organism>
<evidence type="ECO:0000259" key="5">
    <source>
        <dbReference type="PROSITE" id="PS50977"/>
    </source>
</evidence>
<evidence type="ECO:0000313" key="6">
    <source>
        <dbReference type="EMBL" id="GHO48084.1"/>
    </source>
</evidence>
<feature type="DNA-binding region" description="H-T-H motif" evidence="4">
    <location>
        <begin position="40"/>
        <end position="59"/>
    </location>
</feature>
<keyword evidence="1" id="KW-0805">Transcription regulation</keyword>
<dbReference type="GO" id="GO:0003700">
    <property type="term" value="F:DNA-binding transcription factor activity"/>
    <property type="evidence" value="ECO:0007669"/>
    <property type="project" value="TreeGrafter"/>
</dbReference>
<feature type="domain" description="HTH tetR-type" evidence="5">
    <location>
        <begin position="16"/>
        <end position="77"/>
    </location>
</feature>
<dbReference type="PROSITE" id="PS50977">
    <property type="entry name" value="HTH_TETR_2"/>
    <property type="match status" value="1"/>
</dbReference>
<dbReference type="RefSeq" id="WP_220197296.1">
    <property type="nucleotide sequence ID" value="NZ_BNJF01000003.1"/>
</dbReference>
<dbReference type="GO" id="GO:0000976">
    <property type="term" value="F:transcription cis-regulatory region binding"/>
    <property type="evidence" value="ECO:0007669"/>
    <property type="project" value="TreeGrafter"/>
</dbReference>
<dbReference type="Proteomes" id="UP000612362">
    <property type="component" value="Unassembled WGS sequence"/>
</dbReference>
<comment type="caution">
    <text evidence="6">The sequence shown here is derived from an EMBL/GenBank/DDBJ whole genome shotgun (WGS) entry which is preliminary data.</text>
</comment>
<reference evidence="6" key="1">
    <citation type="submission" date="2020-10" db="EMBL/GenBank/DDBJ databases">
        <title>Taxonomic study of unclassified bacteria belonging to the class Ktedonobacteria.</title>
        <authorList>
            <person name="Yabe S."/>
            <person name="Wang C.M."/>
            <person name="Zheng Y."/>
            <person name="Sakai Y."/>
            <person name="Cavaletti L."/>
            <person name="Monciardini P."/>
            <person name="Donadio S."/>
        </authorList>
    </citation>
    <scope>NUCLEOTIDE SEQUENCE</scope>
    <source>
        <strain evidence="6">SOSP1-1</strain>
    </source>
</reference>
<dbReference type="AlphaFoldDB" id="A0A8J3IB45"/>
<evidence type="ECO:0000313" key="7">
    <source>
        <dbReference type="Proteomes" id="UP000612362"/>
    </source>
</evidence>
<evidence type="ECO:0000256" key="1">
    <source>
        <dbReference type="ARBA" id="ARBA00023015"/>
    </source>
</evidence>
<dbReference type="PANTHER" id="PTHR30055">
    <property type="entry name" value="HTH-TYPE TRANSCRIPTIONAL REGULATOR RUTR"/>
    <property type="match status" value="1"/>
</dbReference>
<keyword evidence="2 4" id="KW-0238">DNA-binding</keyword>
<name>A0A8J3IB45_9CHLR</name>
<dbReference type="InterPro" id="IPR009057">
    <property type="entry name" value="Homeodomain-like_sf"/>
</dbReference>
<dbReference type="SUPFAM" id="SSF46689">
    <property type="entry name" value="Homeodomain-like"/>
    <property type="match status" value="1"/>
</dbReference>
<dbReference type="InterPro" id="IPR001647">
    <property type="entry name" value="HTH_TetR"/>
</dbReference>
<evidence type="ECO:0000256" key="2">
    <source>
        <dbReference type="ARBA" id="ARBA00023125"/>
    </source>
</evidence>
<dbReference type="Gene3D" id="1.10.10.60">
    <property type="entry name" value="Homeodomain-like"/>
    <property type="match status" value="1"/>
</dbReference>
<dbReference type="PANTHER" id="PTHR30055:SF234">
    <property type="entry name" value="HTH-TYPE TRANSCRIPTIONAL REGULATOR BETI"/>
    <property type="match status" value="1"/>
</dbReference>
<dbReference type="Gene3D" id="1.10.357.10">
    <property type="entry name" value="Tetracycline Repressor, domain 2"/>
    <property type="match status" value="1"/>
</dbReference>
<accession>A0A8J3IB45</accession>
<keyword evidence="3" id="KW-0804">Transcription</keyword>
<proteinExistence type="predicted"/>
<dbReference type="InterPro" id="IPR050109">
    <property type="entry name" value="HTH-type_TetR-like_transc_reg"/>
</dbReference>
<evidence type="ECO:0000256" key="3">
    <source>
        <dbReference type="ARBA" id="ARBA00023163"/>
    </source>
</evidence>
<keyword evidence="7" id="KW-1185">Reference proteome</keyword>
<dbReference type="EMBL" id="BNJF01000003">
    <property type="protein sequence ID" value="GHO48084.1"/>
    <property type="molecule type" value="Genomic_DNA"/>
</dbReference>
<dbReference type="Pfam" id="PF00440">
    <property type="entry name" value="TetR_N"/>
    <property type="match status" value="1"/>
</dbReference>